<dbReference type="SUPFAM" id="SSF48452">
    <property type="entry name" value="TPR-like"/>
    <property type="match status" value="2"/>
</dbReference>
<name>A0ABW2MUK8_9FLAO</name>
<feature type="repeat" description="TPR" evidence="1">
    <location>
        <begin position="119"/>
        <end position="152"/>
    </location>
</feature>
<feature type="chain" id="PRO_5045654088" evidence="2">
    <location>
        <begin position="19"/>
        <end position="594"/>
    </location>
</feature>
<evidence type="ECO:0000256" key="1">
    <source>
        <dbReference type="PROSITE-ProRule" id="PRU00339"/>
    </source>
</evidence>
<keyword evidence="2" id="KW-0732">Signal</keyword>
<keyword evidence="1" id="KW-0802">TPR repeat</keyword>
<comment type="caution">
    <text evidence="3">The sequence shown here is derived from an EMBL/GenBank/DDBJ whole genome shotgun (WGS) entry which is preliminary data.</text>
</comment>
<dbReference type="Proteomes" id="UP001596415">
    <property type="component" value="Unassembled WGS sequence"/>
</dbReference>
<dbReference type="InterPro" id="IPR011990">
    <property type="entry name" value="TPR-like_helical_dom_sf"/>
</dbReference>
<evidence type="ECO:0000313" key="3">
    <source>
        <dbReference type="EMBL" id="MFC7357807.1"/>
    </source>
</evidence>
<dbReference type="Gene3D" id="1.25.40.10">
    <property type="entry name" value="Tetratricopeptide repeat domain"/>
    <property type="match status" value="4"/>
</dbReference>
<reference evidence="4" key="1">
    <citation type="journal article" date="2019" name="Int. J. Syst. Evol. Microbiol.">
        <title>The Global Catalogue of Microorganisms (GCM) 10K type strain sequencing project: providing services to taxonomists for standard genome sequencing and annotation.</title>
        <authorList>
            <consortium name="The Broad Institute Genomics Platform"/>
            <consortium name="The Broad Institute Genome Sequencing Center for Infectious Disease"/>
            <person name="Wu L."/>
            <person name="Ma J."/>
        </authorList>
    </citation>
    <scope>NUCLEOTIDE SEQUENCE [LARGE SCALE GENOMIC DNA]</scope>
    <source>
        <strain evidence="4">CGMCC 1.16306</strain>
    </source>
</reference>
<proteinExistence type="predicted"/>
<feature type="signal peptide" evidence="2">
    <location>
        <begin position="1"/>
        <end position="18"/>
    </location>
</feature>
<sequence>MRNILVFLFLLVSMGTFAQSELLANNYFEKGEFEKALTIYDKLYSQNKGRLDYFLKVVEANQQLERFAEAEVLLLERTSARSVPPQLYIELGYNYALQGKDSLAQLSYKDALLFIEERPIYGHNIGSAFSKYSLLDEAAMAYERAMELDPKRDYNNQLARIYGEQGKLEKMFTKYLDLILNNPSYKSIAQRNFSLYVTEDRENEANVILRKQLLQRSQNDPDILYNELLSWLFIQQKEFKKAFTQEKAIYKRLNEDDLGGIIDVALIALDEKDYENAREMVDFVIENSVSPIGKLKGYQYLMQIELATATIADFPDIEKRFDALLAEYNYDRSTYLLQIDYNHFLAFKAGKKDQAIANLKRLAEEQLSPYQEARVKMELSDILVFDEQFNTALIYYSQIQKKVQNDRLAQEARFKVARTSYYKGDFEWSQVQLKVLRKSASQLIANDAMQLSLMIQDNSLEDSTQTALKKYARADLLALQNRDKEAIEVLDEILLSHKGESIEDEALLLQGQVYEKINEYKKAEANYLKLIEFYKDDILADDAYFKLAELYETKLDQPEKAKELYEQIVFNYAASIFFVEARKRFRTLRGDEIE</sequence>
<dbReference type="SMART" id="SM00028">
    <property type="entry name" value="TPR"/>
    <property type="match status" value="4"/>
</dbReference>
<accession>A0ABW2MUK8</accession>
<dbReference type="Pfam" id="PF13181">
    <property type="entry name" value="TPR_8"/>
    <property type="match status" value="1"/>
</dbReference>
<evidence type="ECO:0000313" key="4">
    <source>
        <dbReference type="Proteomes" id="UP001596415"/>
    </source>
</evidence>
<protein>
    <submittedName>
        <fullName evidence="3">Tetratricopeptide repeat protein</fullName>
    </submittedName>
</protein>
<evidence type="ECO:0000256" key="2">
    <source>
        <dbReference type="SAM" id="SignalP"/>
    </source>
</evidence>
<keyword evidence="4" id="KW-1185">Reference proteome</keyword>
<feature type="repeat" description="TPR" evidence="1">
    <location>
        <begin position="504"/>
        <end position="537"/>
    </location>
</feature>
<gene>
    <name evidence="3" type="ORF">ACFQO1_08915</name>
</gene>
<dbReference type="InterPro" id="IPR019734">
    <property type="entry name" value="TPR_rpt"/>
</dbReference>
<dbReference type="RefSeq" id="WP_380217668.1">
    <property type="nucleotide sequence ID" value="NZ_JBHTBN010000004.1"/>
</dbReference>
<dbReference type="Pfam" id="PF13174">
    <property type="entry name" value="TPR_6"/>
    <property type="match status" value="1"/>
</dbReference>
<organism evidence="3 4">
    <name type="scientific">Jejudonia soesokkakensis</name>
    <dbReference type="NCBI Taxonomy" id="1323432"/>
    <lineage>
        <taxon>Bacteria</taxon>
        <taxon>Pseudomonadati</taxon>
        <taxon>Bacteroidota</taxon>
        <taxon>Flavobacteriia</taxon>
        <taxon>Flavobacteriales</taxon>
        <taxon>Flavobacteriaceae</taxon>
        <taxon>Jejudonia</taxon>
    </lineage>
</organism>
<dbReference type="EMBL" id="JBHTBN010000004">
    <property type="protein sequence ID" value="MFC7357807.1"/>
    <property type="molecule type" value="Genomic_DNA"/>
</dbReference>
<dbReference type="PROSITE" id="PS50005">
    <property type="entry name" value="TPR"/>
    <property type="match status" value="2"/>
</dbReference>